<dbReference type="Proteomes" id="UP000294887">
    <property type="component" value="Unassembled WGS sequence"/>
</dbReference>
<dbReference type="Pfam" id="PF01037">
    <property type="entry name" value="AsnC_trans_reg"/>
    <property type="match status" value="1"/>
</dbReference>
<comment type="caution">
    <text evidence="7">The sequence shown here is derived from an EMBL/GenBank/DDBJ whole genome shotgun (WGS) entry which is preliminary data.</text>
</comment>
<dbReference type="RefSeq" id="WP_131907658.1">
    <property type="nucleotide sequence ID" value="NZ_BAAAFU010000007.1"/>
</dbReference>
<keyword evidence="3" id="KW-0010">Activator</keyword>
<proteinExistence type="predicted"/>
<dbReference type="SUPFAM" id="SSF54909">
    <property type="entry name" value="Dimeric alpha+beta barrel"/>
    <property type="match status" value="1"/>
</dbReference>
<dbReference type="PANTHER" id="PTHR30154:SF0">
    <property type="entry name" value="LEUCINE-RESPONSIVE REGULATORY PROTEIN"/>
    <property type="match status" value="1"/>
</dbReference>
<dbReference type="InterPro" id="IPR011991">
    <property type="entry name" value="ArsR-like_HTH"/>
</dbReference>
<dbReference type="Pfam" id="PF13412">
    <property type="entry name" value="HTH_24"/>
    <property type="match status" value="1"/>
</dbReference>
<dbReference type="InterPro" id="IPR011008">
    <property type="entry name" value="Dimeric_a/b-barrel"/>
</dbReference>
<keyword evidence="4" id="KW-0804">Transcription</keyword>
<evidence type="ECO:0000256" key="5">
    <source>
        <dbReference type="ARBA" id="ARBA00039227"/>
    </source>
</evidence>
<evidence type="ECO:0000313" key="7">
    <source>
        <dbReference type="EMBL" id="TCJ83181.1"/>
    </source>
</evidence>
<evidence type="ECO:0000256" key="3">
    <source>
        <dbReference type="ARBA" id="ARBA00023159"/>
    </source>
</evidence>
<dbReference type="InterPro" id="IPR019885">
    <property type="entry name" value="Tscrpt_reg_HTH_AsnC-type_CS"/>
</dbReference>
<dbReference type="GO" id="GO:0006355">
    <property type="term" value="P:regulation of DNA-templated transcription"/>
    <property type="evidence" value="ECO:0007669"/>
    <property type="project" value="UniProtKB-ARBA"/>
</dbReference>
<dbReference type="PRINTS" id="PR00033">
    <property type="entry name" value="HTHASNC"/>
</dbReference>
<dbReference type="PANTHER" id="PTHR30154">
    <property type="entry name" value="LEUCINE-RESPONSIVE REGULATORY PROTEIN"/>
    <property type="match status" value="1"/>
</dbReference>
<dbReference type="InterPro" id="IPR019887">
    <property type="entry name" value="Tscrpt_reg_AsnC/Lrp_C"/>
</dbReference>
<dbReference type="GO" id="GO:0005829">
    <property type="term" value="C:cytosol"/>
    <property type="evidence" value="ECO:0007669"/>
    <property type="project" value="TreeGrafter"/>
</dbReference>
<dbReference type="EMBL" id="SMFQ01000005">
    <property type="protein sequence ID" value="TCJ83181.1"/>
    <property type="molecule type" value="Genomic_DNA"/>
</dbReference>
<evidence type="ECO:0000256" key="2">
    <source>
        <dbReference type="ARBA" id="ARBA00023125"/>
    </source>
</evidence>
<dbReference type="InterPro" id="IPR019888">
    <property type="entry name" value="Tscrpt_reg_AsnC-like"/>
</dbReference>
<evidence type="ECO:0000313" key="8">
    <source>
        <dbReference type="Proteomes" id="UP000294887"/>
    </source>
</evidence>
<dbReference type="InterPro" id="IPR036388">
    <property type="entry name" value="WH-like_DNA-bd_sf"/>
</dbReference>
<dbReference type="InterPro" id="IPR036390">
    <property type="entry name" value="WH_DNA-bd_sf"/>
</dbReference>
<dbReference type="GO" id="GO:0043565">
    <property type="term" value="F:sequence-specific DNA binding"/>
    <property type="evidence" value="ECO:0007669"/>
    <property type="project" value="InterPro"/>
</dbReference>
<evidence type="ECO:0000256" key="1">
    <source>
        <dbReference type="ARBA" id="ARBA00023015"/>
    </source>
</evidence>
<dbReference type="Gene3D" id="1.10.10.10">
    <property type="entry name" value="Winged helix-like DNA-binding domain superfamily/Winged helix DNA-binding domain"/>
    <property type="match status" value="1"/>
</dbReference>
<dbReference type="GO" id="GO:0006524">
    <property type="term" value="P:alanine catabolic process"/>
    <property type="evidence" value="ECO:0007669"/>
    <property type="project" value="TreeGrafter"/>
</dbReference>
<gene>
    <name evidence="7" type="ORF">EV695_3919</name>
</gene>
<evidence type="ECO:0000259" key="6">
    <source>
        <dbReference type="PROSITE" id="PS50956"/>
    </source>
</evidence>
<keyword evidence="8" id="KW-1185">Reference proteome</keyword>
<dbReference type="GO" id="GO:0043201">
    <property type="term" value="P:response to L-leucine"/>
    <property type="evidence" value="ECO:0007669"/>
    <property type="project" value="TreeGrafter"/>
</dbReference>
<accession>A0A4R1EYR9</accession>
<protein>
    <recommendedName>
        <fullName evidence="5">Leucine-responsive regulatory protein</fullName>
    </recommendedName>
</protein>
<name>A0A4R1EYR9_9GAMM</name>
<dbReference type="PROSITE" id="PS00519">
    <property type="entry name" value="HTH_ASNC_1"/>
    <property type="match status" value="1"/>
</dbReference>
<feature type="domain" description="HTH asnC-type" evidence="6">
    <location>
        <begin position="9"/>
        <end position="70"/>
    </location>
</feature>
<dbReference type="Gene3D" id="3.30.70.920">
    <property type="match status" value="1"/>
</dbReference>
<dbReference type="InterPro" id="IPR000485">
    <property type="entry name" value="AsnC-type_HTH_dom"/>
</dbReference>
<keyword evidence="2" id="KW-0238">DNA-binding</keyword>
<reference evidence="7 8" key="1">
    <citation type="submission" date="2019-03" db="EMBL/GenBank/DDBJ databases">
        <title>Genomic Encyclopedia of Type Strains, Phase IV (KMG-IV): sequencing the most valuable type-strain genomes for metagenomic binning, comparative biology and taxonomic classification.</title>
        <authorList>
            <person name="Goeker M."/>
        </authorList>
    </citation>
    <scope>NUCLEOTIDE SEQUENCE [LARGE SCALE GENOMIC DNA]</scope>
    <source>
        <strain evidence="7 8">DSM 24830</strain>
    </source>
</reference>
<dbReference type="CDD" id="cd00090">
    <property type="entry name" value="HTH_ARSR"/>
    <property type="match status" value="1"/>
</dbReference>
<dbReference type="OrthoDB" id="166264at2"/>
<organism evidence="7 8">
    <name type="scientific">Cocleimonas flava</name>
    <dbReference type="NCBI Taxonomy" id="634765"/>
    <lineage>
        <taxon>Bacteria</taxon>
        <taxon>Pseudomonadati</taxon>
        <taxon>Pseudomonadota</taxon>
        <taxon>Gammaproteobacteria</taxon>
        <taxon>Thiotrichales</taxon>
        <taxon>Thiotrichaceae</taxon>
        <taxon>Cocleimonas</taxon>
    </lineage>
</organism>
<dbReference type="SUPFAM" id="SSF46785">
    <property type="entry name" value="Winged helix' DNA-binding domain"/>
    <property type="match status" value="1"/>
</dbReference>
<dbReference type="PROSITE" id="PS50956">
    <property type="entry name" value="HTH_ASNC_2"/>
    <property type="match status" value="1"/>
</dbReference>
<dbReference type="SMART" id="SM00344">
    <property type="entry name" value="HTH_ASNC"/>
    <property type="match status" value="1"/>
</dbReference>
<dbReference type="AlphaFoldDB" id="A0A4R1EYR9"/>
<evidence type="ECO:0000256" key="4">
    <source>
        <dbReference type="ARBA" id="ARBA00023163"/>
    </source>
</evidence>
<keyword evidence="1" id="KW-0805">Transcription regulation</keyword>
<sequence>MKKTIDSLLDFYDKKILSIMAVDGRISVAELANQIGLSKTPTLKRLRKLEQTGYITGYQAQLDYDLLDETHVAFINVTLSDTTAASLKKFNTAVKELVAVEQCNMIAGNFDYLLKVRTTDIQEYRTLLGEKIAALPFVSHTSTFVSMETVCDRQKVNL</sequence>